<sequence length="197" mass="22621">MIMDFPDIVNYAKIHDVPIIEADSWSTIKQIIDKQQPKTILEIGSAIGYSALLFAKYSDAEVYTIEKDEHRAEVAARNISSSEYADRIHFYHDNAFTWKYPGAVVDLLFIDAAKAQNKAFFERFEPFVRPGGIILTDNMNIRGHIELELSEIKSRNLKRIVRRTKEYRQWLEQLPGYDTIILAAGDGLALTVKKEKL</sequence>
<accession>A0A5R8QCM1</accession>
<keyword evidence="3" id="KW-0949">S-adenosyl-L-methionine</keyword>
<dbReference type="PANTHER" id="PTHR43836:SF2">
    <property type="entry name" value="CATECHOL O-METHYLTRANSFERASE 1-RELATED"/>
    <property type="match status" value="1"/>
</dbReference>
<proteinExistence type="predicted"/>
<dbReference type="OrthoDB" id="9799672at2"/>
<comment type="caution">
    <text evidence="4">The sequence shown here is derived from an EMBL/GenBank/DDBJ whole genome shotgun (WGS) entry which is preliminary data.</text>
</comment>
<dbReference type="AlphaFoldDB" id="A0A5R8QCM1"/>
<dbReference type="SUPFAM" id="SSF53335">
    <property type="entry name" value="S-adenosyl-L-methionine-dependent methyltransferases"/>
    <property type="match status" value="1"/>
</dbReference>
<dbReference type="GO" id="GO:0032259">
    <property type="term" value="P:methylation"/>
    <property type="evidence" value="ECO:0007669"/>
    <property type="project" value="UniProtKB-KW"/>
</dbReference>
<evidence type="ECO:0000256" key="1">
    <source>
        <dbReference type="ARBA" id="ARBA00022603"/>
    </source>
</evidence>
<keyword evidence="2 4" id="KW-0808">Transferase</keyword>
<organism evidence="4 5">
    <name type="scientific">Culicoidibacter larvae</name>
    <dbReference type="NCBI Taxonomy" id="2579976"/>
    <lineage>
        <taxon>Bacteria</taxon>
        <taxon>Bacillati</taxon>
        <taxon>Bacillota</taxon>
        <taxon>Culicoidibacteria</taxon>
        <taxon>Culicoidibacterales</taxon>
        <taxon>Culicoidibacteraceae</taxon>
        <taxon>Culicoidibacter</taxon>
    </lineage>
</organism>
<keyword evidence="1 4" id="KW-0489">Methyltransferase</keyword>
<dbReference type="InterPro" id="IPR002935">
    <property type="entry name" value="SAM_O-MeTrfase"/>
</dbReference>
<name>A0A5R8QCM1_9FIRM</name>
<dbReference type="InterPro" id="IPR029063">
    <property type="entry name" value="SAM-dependent_MTases_sf"/>
</dbReference>
<dbReference type="PROSITE" id="PS51682">
    <property type="entry name" value="SAM_OMT_I"/>
    <property type="match status" value="1"/>
</dbReference>
<dbReference type="Proteomes" id="UP000306912">
    <property type="component" value="Unassembled WGS sequence"/>
</dbReference>
<evidence type="ECO:0000313" key="4">
    <source>
        <dbReference type="EMBL" id="TLG74275.1"/>
    </source>
</evidence>
<evidence type="ECO:0000313" key="5">
    <source>
        <dbReference type="Proteomes" id="UP000306912"/>
    </source>
</evidence>
<dbReference type="EMBL" id="VBWP01000004">
    <property type="protein sequence ID" value="TLG74275.1"/>
    <property type="molecule type" value="Genomic_DNA"/>
</dbReference>
<dbReference type="InParanoid" id="A0A5R8QCM1"/>
<dbReference type="Gene3D" id="3.40.50.150">
    <property type="entry name" value="Vaccinia Virus protein VP39"/>
    <property type="match status" value="1"/>
</dbReference>
<evidence type="ECO:0000256" key="2">
    <source>
        <dbReference type="ARBA" id="ARBA00022679"/>
    </source>
</evidence>
<dbReference type="GO" id="GO:0008171">
    <property type="term" value="F:O-methyltransferase activity"/>
    <property type="evidence" value="ECO:0007669"/>
    <property type="project" value="InterPro"/>
</dbReference>
<dbReference type="CDD" id="cd02440">
    <property type="entry name" value="AdoMet_MTases"/>
    <property type="match status" value="1"/>
</dbReference>
<reference evidence="4 5" key="1">
    <citation type="submission" date="2019-05" db="EMBL/GenBank/DDBJ databases">
        <title>Culicoidintestinum kansasii gen. nov., sp. nov. from the gastrointestinal tract of the biting midge, Culicoides sonorensis.</title>
        <authorList>
            <person name="Neupane S."/>
            <person name="Ghosh A."/>
            <person name="Gunther S."/>
            <person name="Martin K."/>
            <person name="Zurek L."/>
        </authorList>
    </citation>
    <scope>NUCLEOTIDE SEQUENCE [LARGE SCALE GENOMIC DNA]</scope>
    <source>
        <strain evidence="4 5">CS-1</strain>
    </source>
</reference>
<dbReference type="Pfam" id="PF01596">
    <property type="entry name" value="Methyltransf_3"/>
    <property type="match status" value="1"/>
</dbReference>
<dbReference type="FunCoup" id="A0A5R8QCM1">
    <property type="interactions" value="258"/>
</dbReference>
<keyword evidence="5" id="KW-1185">Reference proteome</keyword>
<protein>
    <submittedName>
        <fullName evidence="4">O-methyltransferase</fullName>
    </submittedName>
</protein>
<gene>
    <name evidence="4" type="ORF">FEZ08_06095</name>
</gene>
<dbReference type="PANTHER" id="PTHR43836">
    <property type="entry name" value="CATECHOL O-METHYLTRANSFERASE 1-RELATED"/>
    <property type="match status" value="1"/>
</dbReference>
<evidence type="ECO:0000256" key="3">
    <source>
        <dbReference type="ARBA" id="ARBA00022691"/>
    </source>
</evidence>